<dbReference type="Proteomes" id="UP000282192">
    <property type="component" value="Segment"/>
</dbReference>
<keyword evidence="2" id="KW-1185">Reference proteome</keyword>
<dbReference type="GeneID" id="65116445"/>
<accession>A0A386K9R9</accession>
<reference evidence="1 2" key="1">
    <citation type="submission" date="2018-08" db="EMBL/GenBank/DDBJ databases">
        <authorList>
            <person name="Deleon-Fernandez R.L."/>
            <person name="Jaramillo-Canas A.J."/>
            <person name="Reyes-Pena L.A."/>
            <person name="Colon-Santos M."/>
            <person name="Contreras-Santini J."/>
            <person name="Cruz-Pauneto O.A."/>
            <person name="Deanca-Maldonado G."/>
            <person name="Fernandez-Martinez M."/>
            <person name="Vazquez E."/>
            <person name="Rubin M.R."/>
            <person name="Garlena R.A."/>
            <person name="Russell D.A."/>
            <person name="Pope W.H."/>
            <person name="Jacobs-Sera D."/>
            <person name="Hatfull G.F."/>
        </authorList>
    </citation>
    <scope>NUCLEOTIDE SEQUENCE [LARGE SCALE GENOMIC DNA]</scope>
</reference>
<name>A0A386K9R9_9CAUD</name>
<evidence type="ECO:0000313" key="2">
    <source>
        <dbReference type="Proteomes" id="UP000282192"/>
    </source>
</evidence>
<sequence>MKYLRTNPATVNGEPAGVVHLGVKVCLDCGRENPTPVRMT</sequence>
<protein>
    <submittedName>
        <fullName evidence="1">Uncharacterized protein</fullName>
    </submittedName>
</protein>
<proteinExistence type="predicted"/>
<dbReference type="EMBL" id="MH744424">
    <property type="protein sequence ID" value="AYD82158.1"/>
    <property type="molecule type" value="Genomic_DNA"/>
</dbReference>
<evidence type="ECO:0000313" key="1">
    <source>
        <dbReference type="EMBL" id="AYD82158.1"/>
    </source>
</evidence>
<gene>
    <name evidence="1" type="primary">72</name>
    <name evidence="1" type="ORF">SEA_TURUNCU_72</name>
</gene>
<dbReference type="RefSeq" id="YP_010098772.1">
    <property type="nucleotide sequence ID" value="NC_055769.1"/>
</dbReference>
<organism evidence="1 2">
    <name type="scientific">Gordonia phage Turuncu</name>
    <dbReference type="NCBI Taxonomy" id="2315610"/>
    <lineage>
        <taxon>Viruses</taxon>
        <taxon>Duplodnaviria</taxon>
        <taxon>Heunggongvirae</taxon>
        <taxon>Uroviricota</taxon>
        <taxon>Caudoviricetes</taxon>
        <taxon>Zierdtviridae</taxon>
        <taxon>Emilbogenvirinae</taxon>
        <taxon>Gruunavirus</taxon>
        <taxon>Gruunavirus turuncu</taxon>
    </lineage>
</organism>
<dbReference type="KEGG" id="vg:65116445"/>